<feature type="region of interest" description="Disordered" evidence="1">
    <location>
        <begin position="76"/>
        <end position="105"/>
    </location>
</feature>
<dbReference type="EMBL" id="AMEP01000043">
    <property type="protein sequence ID" value="EKY02951.1"/>
    <property type="molecule type" value="Genomic_DNA"/>
</dbReference>
<evidence type="ECO:0000313" key="2">
    <source>
        <dbReference type="EMBL" id="EKY02951.1"/>
    </source>
</evidence>
<keyword evidence="3" id="KW-1185">Reference proteome</keyword>
<sequence>MREHCVCPVVYRVEALGIKFADEEINNGEKVGHEDGVGLNIAAVDAGNGKKKVYACNGGNKSVDGDIGSTVNQCGVFPDGEGGDEGEEKDHGQWPEETNNHNGYE</sequence>
<dbReference type="Proteomes" id="UP000010433">
    <property type="component" value="Unassembled WGS sequence"/>
</dbReference>
<protein>
    <submittedName>
        <fullName evidence="2">Uncharacterized protein</fullName>
    </submittedName>
</protein>
<name>L1NHZ2_9BACT</name>
<accession>L1NHZ2</accession>
<evidence type="ECO:0000256" key="1">
    <source>
        <dbReference type="SAM" id="MobiDB-lite"/>
    </source>
</evidence>
<comment type="caution">
    <text evidence="2">The sequence shown here is derived from an EMBL/GenBank/DDBJ whole genome shotgun (WGS) entry which is preliminary data.</text>
</comment>
<dbReference type="HOGENOM" id="CLU_2234085_0_0_10"/>
<dbReference type="AlphaFoldDB" id="L1NHZ2"/>
<reference evidence="2 3" key="1">
    <citation type="submission" date="2012-05" db="EMBL/GenBank/DDBJ databases">
        <authorList>
            <person name="Weinstock G."/>
            <person name="Sodergren E."/>
            <person name="Lobos E.A."/>
            <person name="Fulton L."/>
            <person name="Fulton R."/>
            <person name="Courtney L."/>
            <person name="Fronick C."/>
            <person name="O'Laughlin M."/>
            <person name="Godfrey J."/>
            <person name="Wilson R.M."/>
            <person name="Miner T."/>
            <person name="Farmer C."/>
            <person name="Delehaunty K."/>
            <person name="Cordes M."/>
            <person name="Minx P."/>
            <person name="Tomlinson C."/>
            <person name="Chen J."/>
            <person name="Wollam A."/>
            <person name="Pepin K.H."/>
            <person name="Bhonagiri V."/>
            <person name="Zhang X."/>
            <person name="Suruliraj S."/>
            <person name="Warren W."/>
            <person name="Mitreva M."/>
            <person name="Mardis E.R."/>
            <person name="Wilson R.K."/>
        </authorList>
    </citation>
    <scope>NUCLEOTIDE SEQUENCE [LARGE SCALE GENOMIC DNA]</scope>
    <source>
        <strain evidence="2 3">F0055</strain>
    </source>
</reference>
<gene>
    <name evidence="2" type="ORF">HMPREF9151_00540</name>
</gene>
<feature type="compositionally biased region" description="Polar residues" evidence="1">
    <location>
        <begin position="96"/>
        <end position="105"/>
    </location>
</feature>
<organism evidence="2 3">
    <name type="scientific">Hoylesella saccharolytica F0055</name>
    <dbReference type="NCBI Taxonomy" id="1127699"/>
    <lineage>
        <taxon>Bacteria</taxon>
        <taxon>Pseudomonadati</taxon>
        <taxon>Bacteroidota</taxon>
        <taxon>Bacteroidia</taxon>
        <taxon>Bacteroidales</taxon>
        <taxon>Prevotellaceae</taxon>
        <taxon>Hoylesella</taxon>
    </lineage>
</organism>
<evidence type="ECO:0000313" key="3">
    <source>
        <dbReference type="Proteomes" id="UP000010433"/>
    </source>
</evidence>
<proteinExistence type="predicted"/>